<dbReference type="CDD" id="cd17536">
    <property type="entry name" value="REC_YesN-like"/>
    <property type="match status" value="1"/>
</dbReference>
<evidence type="ECO:0000256" key="5">
    <source>
        <dbReference type="ARBA" id="ARBA00023012"/>
    </source>
</evidence>
<dbReference type="GO" id="GO:0005737">
    <property type="term" value="C:cytoplasm"/>
    <property type="evidence" value="ECO:0007669"/>
    <property type="project" value="UniProtKB-SubCell"/>
</dbReference>
<dbReference type="InterPro" id="IPR009057">
    <property type="entry name" value="Homeodomain-like_sf"/>
</dbReference>
<keyword evidence="4 10" id="KW-0597">Phosphoprotein</keyword>
<dbReference type="GO" id="GO:0003700">
    <property type="term" value="F:DNA-binding transcription factor activity"/>
    <property type="evidence" value="ECO:0007669"/>
    <property type="project" value="InterPro"/>
</dbReference>
<evidence type="ECO:0000256" key="3">
    <source>
        <dbReference type="ARBA" id="ARBA00022490"/>
    </source>
</evidence>
<keyword evidence="5" id="KW-0902">Two-component regulatory system</keyword>
<evidence type="ECO:0000259" key="12">
    <source>
        <dbReference type="PROSITE" id="PS50110"/>
    </source>
</evidence>
<keyword evidence="7" id="KW-0238">DNA-binding</keyword>
<organism evidence="13 14">
    <name type="scientific">Faecalicatena contorta</name>
    <dbReference type="NCBI Taxonomy" id="39482"/>
    <lineage>
        <taxon>Bacteria</taxon>
        <taxon>Bacillati</taxon>
        <taxon>Bacillota</taxon>
        <taxon>Clostridia</taxon>
        <taxon>Lachnospirales</taxon>
        <taxon>Lachnospiraceae</taxon>
        <taxon>Faecalicatena</taxon>
    </lineage>
</organism>
<dbReference type="Pfam" id="PF17853">
    <property type="entry name" value="GGDEF_2"/>
    <property type="match status" value="1"/>
</dbReference>
<dbReference type="Pfam" id="PF00072">
    <property type="entry name" value="Response_reg"/>
    <property type="match status" value="1"/>
</dbReference>
<dbReference type="PANTHER" id="PTHR42713">
    <property type="entry name" value="HISTIDINE KINASE-RELATED"/>
    <property type="match status" value="1"/>
</dbReference>
<dbReference type="OrthoDB" id="9794370at2"/>
<dbReference type="GO" id="GO:0000160">
    <property type="term" value="P:phosphorelay signal transduction system"/>
    <property type="evidence" value="ECO:0007669"/>
    <property type="project" value="UniProtKB-KW"/>
</dbReference>
<dbReference type="InterPro" id="IPR011006">
    <property type="entry name" value="CheY-like_superfamily"/>
</dbReference>
<dbReference type="PROSITE" id="PS01124">
    <property type="entry name" value="HTH_ARAC_FAMILY_2"/>
    <property type="match status" value="1"/>
</dbReference>
<evidence type="ECO:0000256" key="10">
    <source>
        <dbReference type="PROSITE-ProRule" id="PRU00169"/>
    </source>
</evidence>
<dbReference type="SMART" id="SM00448">
    <property type="entry name" value="REC"/>
    <property type="match status" value="1"/>
</dbReference>
<sequence length="545" mass="61795">MGYYKILIADDEAEIRDGMIQKLDWNVLGFEVAASAENGVEALELLEQAKPDVIMTDIKMPFMDGLEFIEKAVEILPTVKIIVFSGFDDFEYAQKAIRLNVEEYLLKPISSAQMTESLINLKKKMDKELEERSDIDRLRKSYIESYPVMREQLISGILERTVPQQQILQKARQYQVDSGKGYRAVVLVAVDREPIVEVKGQTSAFAGKEELIPLAIRQIMEAVLGRFHKADCLLHGDFVIGVVQLNYESQISILINEVNEICREGRKVTGMEIAAGIGGIVESLGEISYSYREAGNAVEYSMLKGRSEGGRCVYIKDVEPEDLSGRLQFSETEERAFLTAIKAGNVEKIRKLTSGFFSKLEQSKLPYHRYQAHIFELFTLAMRLSNAYQLDLKGAFGGEANYISTLFGLHSLGQIEEWFMRGFLKLGGMIQKERMDSGKSLTFRAKAFVEEHFPDASLSVERLCEELHVSPAYFSTVFKKETGKSFVSYLTEVRLNEAVRLLDTTSDKTYVIAAKAGYAEPNYFSYVFKKKYGVAPSRYRKQQER</sequence>
<feature type="modified residue" description="4-aspartylphosphate" evidence="10">
    <location>
        <position position="57"/>
    </location>
</feature>
<dbReference type="Gene3D" id="1.10.10.60">
    <property type="entry name" value="Homeodomain-like"/>
    <property type="match status" value="2"/>
</dbReference>
<keyword evidence="6" id="KW-0805">Transcription regulation</keyword>
<keyword evidence="8" id="KW-0804">Transcription</keyword>
<protein>
    <recommendedName>
        <fullName evidence="2">Stage 0 sporulation protein A homolog</fullName>
    </recommendedName>
</protein>
<dbReference type="GO" id="GO:0043565">
    <property type="term" value="F:sequence-specific DNA binding"/>
    <property type="evidence" value="ECO:0007669"/>
    <property type="project" value="InterPro"/>
</dbReference>
<evidence type="ECO:0000256" key="7">
    <source>
        <dbReference type="ARBA" id="ARBA00023125"/>
    </source>
</evidence>
<evidence type="ECO:0000313" key="13">
    <source>
        <dbReference type="EMBL" id="SUQ13238.1"/>
    </source>
</evidence>
<dbReference type="EMBL" id="UHJJ01000002">
    <property type="protein sequence ID" value="SUQ13238.1"/>
    <property type="molecule type" value="Genomic_DNA"/>
</dbReference>
<keyword evidence="14" id="KW-1185">Reference proteome</keyword>
<evidence type="ECO:0000256" key="2">
    <source>
        <dbReference type="ARBA" id="ARBA00018672"/>
    </source>
</evidence>
<reference evidence="14" key="1">
    <citation type="submission" date="2017-07" db="EMBL/GenBank/DDBJ databases">
        <authorList>
            <person name="Varghese N."/>
            <person name="Submissions S."/>
        </authorList>
    </citation>
    <scope>NUCLEOTIDE SEQUENCE [LARGE SCALE GENOMIC DNA]</scope>
    <source>
        <strain evidence="14">NLAE-zl-C134</strain>
    </source>
</reference>
<dbReference type="Gene3D" id="3.40.50.2300">
    <property type="match status" value="1"/>
</dbReference>
<dbReference type="InterPro" id="IPR001789">
    <property type="entry name" value="Sig_transdc_resp-reg_receiver"/>
</dbReference>
<dbReference type="InterPro" id="IPR051552">
    <property type="entry name" value="HptR"/>
</dbReference>
<gene>
    <name evidence="13" type="ORF">SAMN05216529_102456</name>
</gene>
<proteinExistence type="predicted"/>
<keyword evidence="3" id="KW-0963">Cytoplasm</keyword>
<dbReference type="SUPFAM" id="SSF46689">
    <property type="entry name" value="Homeodomain-like"/>
    <property type="match status" value="2"/>
</dbReference>
<name>A0A316A2A3_9FIRM</name>
<evidence type="ECO:0000313" key="14">
    <source>
        <dbReference type="Proteomes" id="UP000254051"/>
    </source>
</evidence>
<comment type="function">
    <text evidence="9">May play the central regulatory role in sporulation. It may be an element of the effector pathway responsible for the activation of sporulation genes in response to nutritional stress. Spo0A may act in concert with spo0H (a sigma factor) to control the expression of some genes that are critical to the sporulation process.</text>
</comment>
<dbReference type="Pfam" id="PF12833">
    <property type="entry name" value="HTH_18"/>
    <property type="match status" value="1"/>
</dbReference>
<evidence type="ECO:0000256" key="4">
    <source>
        <dbReference type="ARBA" id="ARBA00022553"/>
    </source>
</evidence>
<evidence type="ECO:0000256" key="9">
    <source>
        <dbReference type="ARBA" id="ARBA00024867"/>
    </source>
</evidence>
<dbReference type="AlphaFoldDB" id="A0A316A2A3"/>
<dbReference type="PROSITE" id="PS50110">
    <property type="entry name" value="RESPONSE_REGULATORY"/>
    <property type="match status" value="1"/>
</dbReference>
<accession>A0A316A2A3</accession>
<evidence type="ECO:0000256" key="1">
    <source>
        <dbReference type="ARBA" id="ARBA00004496"/>
    </source>
</evidence>
<dbReference type="SMART" id="SM00342">
    <property type="entry name" value="HTH_ARAC"/>
    <property type="match status" value="1"/>
</dbReference>
<dbReference type="SUPFAM" id="SSF52172">
    <property type="entry name" value="CheY-like"/>
    <property type="match status" value="1"/>
</dbReference>
<comment type="subcellular location">
    <subcellularLocation>
        <location evidence="1">Cytoplasm</location>
    </subcellularLocation>
</comment>
<dbReference type="InterPro" id="IPR041522">
    <property type="entry name" value="CdaR_GGDEF"/>
</dbReference>
<dbReference type="RefSeq" id="WP_109709218.1">
    <property type="nucleotide sequence ID" value="NZ_QGDS01000002.1"/>
</dbReference>
<feature type="domain" description="Response regulatory" evidence="12">
    <location>
        <begin position="5"/>
        <end position="122"/>
    </location>
</feature>
<dbReference type="PANTHER" id="PTHR42713:SF3">
    <property type="entry name" value="TRANSCRIPTIONAL REGULATORY PROTEIN HPTR"/>
    <property type="match status" value="1"/>
</dbReference>
<dbReference type="InterPro" id="IPR018060">
    <property type="entry name" value="HTH_AraC"/>
</dbReference>
<evidence type="ECO:0000256" key="6">
    <source>
        <dbReference type="ARBA" id="ARBA00023015"/>
    </source>
</evidence>
<feature type="domain" description="HTH araC/xylS-type" evidence="11">
    <location>
        <begin position="443"/>
        <end position="542"/>
    </location>
</feature>
<dbReference type="Proteomes" id="UP000254051">
    <property type="component" value="Unassembled WGS sequence"/>
</dbReference>
<evidence type="ECO:0000259" key="11">
    <source>
        <dbReference type="PROSITE" id="PS01124"/>
    </source>
</evidence>
<evidence type="ECO:0000256" key="8">
    <source>
        <dbReference type="ARBA" id="ARBA00023163"/>
    </source>
</evidence>